<feature type="compositionally biased region" description="Polar residues" evidence="2">
    <location>
        <begin position="7"/>
        <end position="18"/>
    </location>
</feature>
<evidence type="ECO:0000256" key="1">
    <source>
        <dbReference type="SAM" id="Coils"/>
    </source>
</evidence>
<evidence type="ECO:0000256" key="2">
    <source>
        <dbReference type="SAM" id="MobiDB-lite"/>
    </source>
</evidence>
<accession>A0AAD4QXB2</accession>
<keyword evidence="4" id="KW-1185">Reference proteome</keyword>
<reference evidence="3" key="1">
    <citation type="submission" date="2022-01" db="EMBL/GenBank/DDBJ databases">
        <title>Genome Sequence Resource for Two Populations of Ditylenchus destructor, the Migratory Endoparasitic Phytonematode.</title>
        <authorList>
            <person name="Zhang H."/>
            <person name="Lin R."/>
            <person name="Xie B."/>
        </authorList>
    </citation>
    <scope>NUCLEOTIDE SEQUENCE</scope>
    <source>
        <strain evidence="3">BazhouSP</strain>
    </source>
</reference>
<feature type="coiled-coil region" evidence="1">
    <location>
        <begin position="61"/>
        <end position="98"/>
    </location>
</feature>
<organism evidence="3 4">
    <name type="scientific">Ditylenchus destructor</name>
    <dbReference type="NCBI Taxonomy" id="166010"/>
    <lineage>
        <taxon>Eukaryota</taxon>
        <taxon>Metazoa</taxon>
        <taxon>Ecdysozoa</taxon>
        <taxon>Nematoda</taxon>
        <taxon>Chromadorea</taxon>
        <taxon>Rhabditida</taxon>
        <taxon>Tylenchina</taxon>
        <taxon>Tylenchomorpha</taxon>
        <taxon>Sphaerularioidea</taxon>
        <taxon>Anguinidae</taxon>
        <taxon>Anguininae</taxon>
        <taxon>Ditylenchus</taxon>
    </lineage>
</organism>
<name>A0AAD4QXB2_9BILA</name>
<dbReference type="AlphaFoldDB" id="A0AAD4QXB2"/>
<comment type="caution">
    <text evidence="3">The sequence shown here is derived from an EMBL/GenBank/DDBJ whole genome shotgun (WGS) entry which is preliminary data.</text>
</comment>
<protein>
    <submittedName>
        <fullName evidence="3">Uncharacterized protein</fullName>
    </submittedName>
</protein>
<proteinExistence type="predicted"/>
<feature type="region of interest" description="Disordered" evidence="2">
    <location>
        <begin position="1"/>
        <end position="32"/>
    </location>
</feature>
<keyword evidence="1" id="KW-0175">Coiled coil</keyword>
<feature type="region of interest" description="Disordered" evidence="2">
    <location>
        <begin position="101"/>
        <end position="122"/>
    </location>
</feature>
<evidence type="ECO:0000313" key="4">
    <source>
        <dbReference type="Proteomes" id="UP001201812"/>
    </source>
</evidence>
<dbReference type="EMBL" id="JAKKPZ010000371">
    <property type="protein sequence ID" value="KAI1695799.1"/>
    <property type="molecule type" value="Genomic_DNA"/>
</dbReference>
<evidence type="ECO:0000313" key="3">
    <source>
        <dbReference type="EMBL" id="KAI1695799.1"/>
    </source>
</evidence>
<dbReference type="Proteomes" id="UP001201812">
    <property type="component" value="Unassembled WGS sequence"/>
</dbReference>
<gene>
    <name evidence="3" type="ORF">DdX_19382</name>
</gene>
<sequence length="275" mass="31500">MGKATKAKQSQSNATPVSTRGKAEASPEHPLNLLQSLMRKTLNDQQKQLLLPAMNAVENYLELLEKNLNIQTELIKEMKEQRKEFAEMKRDIEILKGNRPFQTASSSQHQPPPHEISAEEKERKRSLVLIGLPEPDKDESATVRNKRDKEAVQRILEKLSIEAEAEAVYRMGRETTDSKGNTRPRLVKVRLPTSSFQRQALRNFGQCRNQIRAEDEFAQLLVRPSLTGAERAAEIELNAKLRQIRTENPDKKYMIKRGKIVEIHDDGRFTQVGFH</sequence>